<feature type="chain" id="PRO_5040339165" description="NodB homology domain-containing protein" evidence="7">
    <location>
        <begin position="20"/>
        <end position="260"/>
    </location>
</feature>
<reference evidence="9" key="1">
    <citation type="submission" date="2021-03" db="EMBL/GenBank/DDBJ databases">
        <title>Revisited historic fungal species revealed as producer of novel bioactive compounds through whole genome sequencing and comparative genomics.</title>
        <authorList>
            <person name="Vignolle G.A."/>
            <person name="Hochenegger N."/>
            <person name="Mach R.L."/>
            <person name="Mach-Aigner A.R."/>
            <person name="Javad Rahimi M."/>
            <person name="Salim K.A."/>
            <person name="Chan C.M."/>
            <person name="Lim L.B.L."/>
            <person name="Cai F."/>
            <person name="Druzhinina I.S."/>
            <person name="U'Ren J.M."/>
            <person name="Derntl C."/>
        </authorList>
    </citation>
    <scope>NUCLEOTIDE SEQUENCE</scope>
    <source>
        <strain evidence="9">TUCIM 5799</strain>
    </source>
</reference>
<evidence type="ECO:0000256" key="4">
    <source>
        <dbReference type="ARBA" id="ARBA00022801"/>
    </source>
</evidence>
<dbReference type="GO" id="GO:0016810">
    <property type="term" value="F:hydrolase activity, acting on carbon-nitrogen (but not peptide) bonds"/>
    <property type="evidence" value="ECO:0007669"/>
    <property type="project" value="InterPro"/>
</dbReference>
<dbReference type="InterPro" id="IPR011330">
    <property type="entry name" value="Glyco_hydro/deAcase_b/a-brl"/>
</dbReference>
<dbReference type="PANTHER" id="PTHR46471">
    <property type="entry name" value="CHITIN DEACETYLASE"/>
    <property type="match status" value="1"/>
</dbReference>
<dbReference type="GO" id="GO:0046872">
    <property type="term" value="F:metal ion binding"/>
    <property type="evidence" value="ECO:0007669"/>
    <property type="project" value="UniProtKB-KW"/>
</dbReference>
<evidence type="ECO:0000256" key="7">
    <source>
        <dbReference type="SAM" id="SignalP"/>
    </source>
</evidence>
<evidence type="ECO:0000256" key="2">
    <source>
        <dbReference type="ARBA" id="ARBA00022723"/>
    </source>
</evidence>
<comment type="caution">
    <text evidence="9">The sequence shown here is derived from an EMBL/GenBank/DDBJ whole genome shotgun (WGS) entry which is preliminary data.</text>
</comment>
<evidence type="ECO:0000256" key="6">
    <source>
        <dbReference type="ARBA" id="ARBA00023285"/>
    </source>
</evidence>
<dbReference type="PANTHER" id="PTHR46471:SF4">
    <property type="entry name" value="CHITIN DEACETYLASE"/>
    <property type="match status" value="1"/>
</dbReference>
<dbReference type="SUPFAM" id="SSF88713">
    <property type="entry name" value="Glycoside hydrolase/deacetylase"/>
    <property type="match status" value="1"/>
</dbReference>
<evidence type="ECO:0000313" key="9">
    <source>
        <dbReference type="EMBL" id="KAI1877669.1"/>
    </source>
</evidence>
<dbReference type="EMBL" id="JAFIMR010000006">
    <property type="protein sequence ID" value="KAI1877669.1"/>
    <property type="molecule type" value="Genomic_DNA"/>
</dbReference>
<keyword evidence="4" id="KW-0378">Hydrolase</keyword>
<keyword evidence="3 7" id="KW-0732">Signal</keyword>
<feature type="signal peptide" evidence="7">
    <location>
        <begin position="1"/>
        <end position="19"/>
    </location>
</feature>
<keyword evidence="2" id="KW-0479">Metal-binding</keyword>
<evidence type="ECO:0000259" key="8">
    <source>
        <dbReference type="PROSITE" id="PS51677"/>
    </source>
</evidence>
<dbReference type="AlphaFoldDB" id="A0A9Q0ATQ7"/>
<evidence type="ECO:0000256" key="1">
    <source>
        <dbReference type="ARBA" id="ARBA00001941"/>
    </source>
</evidence>
<proteinExistence type="predicted"/>
<sequence>MRSSSTAFYTLALVPLAASGPLKGFSSLVSRINIARPKIGTVPYNADITACNVPGTVALTYDDGPGPYTEELLQILESNNVKATFFINGNNGQGPITDNGFARVIKKAYDDGHQIASHTWSHADLAHLSTEERTREMTQLEDALESIIGVIPTYMRPPYTSCEADCMQDMDDLGYHVANYNIDTRDWAGDYNFAREVYSSALSSSSPSSAGFIELTHDIHAETVHTFTQFMIDEAREHGYKLVTLGECLGDPVSNWYRKS</sequence>
<accession>A0A9Q0ATQ7</accession>
<protein>
    <recommendedName>
        <fullName evidence="8">NodB homology domain-containing protein</fullName>
    </recommendedName>
</protein>
<evidence type="ECO:0000313" key="10">
    <source>
        <dbReference type="Proteomes" id="UP000829685"/>
    </source>
</evidence>
<feature type="domain" description="NodB homology" evidence="8">
    <location>
        <begin position="55"/>
        <end position="243"/>
    </location>
</feature>
<evidence type="ECO:0000256" key="5">
    <source>
        <dbReference type="ARBA" id="ARBA00023277"/>
    </source>
</evidence>
<dbReference type="GO" id="GO:0005975">
    <property type="term" value="P:carbohydrate metabolic process"/>
    <property type="evidence" value="ECO:0007669"/>
    <property type="project" value="InterPro"/>
</dbReference>
<dbReference type="PROSITE" id="PS51677">
    <property type="entry name" value="NODB"/>
    <property type="match status" value="1"/>
</dbReference>
<dbReference type="CDD" id="cd10951">
    <property type="entry name" value="CE4_ClCDA_like"/>
    <property type="match status" value="1"/>
</dbReference>
<name>A0A9Q0ATQ7_9PEZI</name>
<dbReference type="Pfam" id="PF01522">
    <property type="entry name" value="Polysacc_deac_1"/>
    <property type="match status" value="1"/>
</dbReference>
<keyword evidence="5" id="KW-0119">Carbohydrate metabolism</keyword>
<organism evidence="9 10">
    <name type="scientific">Neoarthrinium moseri</name>
    <dbReference type="NCBI Taxonomy" id="1658444"/>
    <lineage>
        <taxon>Eukaryota</taxon>
        <taxon>Fungi</taxon>
        <taxon>Dikarya</taxon>
        <taxon>Ascomycota</taxon>
        <taxon>Pezizomycotina</taxon>
        <taxon>Sordariomycetes</taxon>
        <taxon>Xylariomycetidae</taxon>
        <taxon>Amphisphaeriales</taxon>
        <taxon>Apiosporaceae</taxon>
        <taxon>Neoarthrinium</taxon>
    </lineage>
</organism>
<keyword evidence="6" id="KW-0170">Cobalt</keyword>
<keyword evidence="10" id="KW-1185">Reference proteome</keyword>
<dbReference type="OrthoDB" id="407355at2759"/>
<dbReference type="Gene3D" id="3.20.20.370">
    <property type="entry name" value="Glycoside hydrolase/deacetylase"/>
    <property type="match status" value="1"/>
</dbReference>
<evidence type="ECO:0000256" key="3">
    <source>
        <dbReference type="ARBA" id="ARBA00022729"/>
    </source>
</evidence>
<dbReference type="Proteomes" id="UP000829685">
    <property type="component" value="Unassembled WGS sequence"/>
</dbReference>
<dbReference type="InterPro" id="IPR002509">
    <property type="entry name" value="NODB_dom"/>
</dbReference>
<gene>
    <name evidence="9" type="ORF">JX265_003677</name>
</gene>
<comment type="cofactor">
    <cofactor evidence="1">
        <name>Co(2+)</name>
        <dbReference type="ChEBI" id="CHEBI:48828"/>
    </cofactor>
</comment>